<feature type="domain" description="Tyrosine-protein phosphatase" evidence="16">
    <location>
        <begin position="26"/>
        <end position="171"/>
    </location>
</feature>
<evidence type="ECO:0000256" key="11">
    <source>
        <dbReference type="ARBA" id="ARBA00048336"/>
    </source>
</evidence>
<comment type="subcellular location">
    <subcellularLocation>
        <location evidence="2">Cytoplasm</location>
    </subcellularLocation>
    <subcellularLocation>
        <location evidence="1">Nucleus</location>
    </subcellularLocation>
</comment>
<dbReference type="GO" id="GO:0005737">
    <property type="term" value="C:cytoplasm"/>
    <property type="evidence" value="ECO:0007669"/>
    <property type="project" value="UniProtKB-SubCell"/>
</dbReference>
<dbReference type="InterPro" id="IPR000340">
    <property type="entry name" value="Dual-sp_phosphatase_cat-dom"/>
</dbReference>
<reference evidence="18 19" key="1">
    <citation type="submission" date="2016-06" db="EMBL/GenBank/DDBJ databases">
        <title>Genome of Rhinopithecus bieti.</title>
        <authorList>
            <person name="Wu"/>
            <person name="C.-I. and Zhang"/>
            <person name="Y."/>
        </authorList>
    </citation>
    <scope>NUCLEOTIDE SEQUENCE</scope>
</reference>
<dbReference type="GO" id="GO:0004725">
    <property type="term" value="F:protein tyrosine phosphatase activity"/>
    <property type="evidence" value="ECO:0007669"/>
    <property type="project" value="UniProtKB-EC"/>
</dbReference>
<dbReference type="SMART" id="SM00195">
    <property type="entry name" value="DSPc"/>
    <property type="match status" value="1"/>
</dbReference>
<evidence type="ECO:0000313" key="19">
    <source>
        <dbReference type="Proteomes" id="UP000233180"/>
    </source>
</evidence>
<dbReference type="Pfam" id="PF00782">
    <property type="entry name" value="DSPc"/>
    <property type="match status" value="1"/>
</dbReference>
<dbReference type="GO" id="GO:0005654">
    <property type="term" value="C:nucleoplasm"/>
    <property type="evidence" value="ECO:0007669"/>
    <property type="project" value="Ensembl"/>
</dbReference>
<dbReference type="InterPro" id="IPR000387">
    <property type="entry name" value="Tyr_Pase_dom"/>
</dbReference>
<dbReference type="PROSITE" id="PS50056">
    <property type="entry name" value="TYR_PHOSPHATASE_2"/>
    <property type="match status" value="1"/>
</dbReference>
<comment type="catalytic activity">
    <reaction evidence="12">
        <text>O-phospho-L-tyrosyl-[protein] + H2O = L-tyrosyl-[protein] + phosphate</text>
        <dbReference type="Rhea" id="RHEA:10684"/>
        <dbReference type="Rhea" id="RHEA-COMP:10136"/>
        <dbReference type="Rhea" id="RHEA-COMP:20101"/>
        <dbReference type="ChEBI" id="CHEBI:15377"/>
        <dbReference type="ChEBI" id="CHEBI:43474"/>
        <dbReference type="ChEBI" id="CHEBI:46858"/>
        <dbReference type="ChEBI" id="CHEBI:61978"/>
        <dbReference type="EC" id="3.1.3.48"/>
    </reaction>
</comment>
<keyword evidence="9" id="KW-0539">Nucleus</keyword>
<keyword evidence="6" id="KW-0963">Cytoplasm</keyword>
<name>A0A2K6MUS0_RHIBE</name>
<dbReference type="CDD" id="cd14520">
    <property type="entry name" value="DSP_DUSP12"/>
    <property type="match status" value="1"/>
</dbReference>
<evidence type="ECO:0000256" key="1">
    <source>
        <dbReference type="ARBA" id="ARBA00004123"/>
    </source>
</evidence>
<gene>
    <name evidence="18" type="primary">DUSP12</name>
</gene>
<comment type="catalytic activity">
    <reaction evidence="10">
        <text>O-phospho-L-seryl-[protein] + H2O = L-seryl-[protein] + phosphate</text>
        <dbReference type="Rhea" id="RHEA:20629"/>
        <dbReference type="Rhea" id="RHEA-COMP:9863"/>
        <dbReference type="Rhea" id="RHEA-COMP:11604"/>
        <dbReference type="ChEBI" id="CHEBI:15377"/>
        <dbReference type="ChEBI" id="CHEBI:29999"/>
        <dbReference type="ChEBI" id="CHEBI:43474"/>
        <dbReference type="ChEBI" id="CHEBI:83421"/>
        <dbReference type="EC" id="3.1.3.16"/>
    </reaction>
</comment>
<dbReference type="SUPFAM" id="SSF52799">
    <property type="entry name" value="(Phosphotyrosine protein) phosphatases II"/>
    <property type="match status" value="1"/>
</dbReference>
<sequence length="306" mass="34044">MLEALGRSRGCELCNPSASRASCAGQMLEVQPGLYLGGVAAVAEPDHLREAGITAVLTVDSEEPSFKAGHGVDGLWRLFVPALDKPETDLLSHLDRCVAFIGQARAEGRAVLVHCHAGVSRSVAIITAFLMKTDLLPFEKAYEKLQILKPEAKMNEGFEWQLKLYQAMGYEVDTSSAIYKQYRLQKVTEKYPGLQNLPQELFAVDPTTVSQGLKDEVLYKCRKCQAQCTVLFPLEPVQVMESALLDNTFALFQLLCPKCSAKLGSFNWFGEQCSCGRWITPAFQIHKNRVDEMKILPVLRSQTRKI</sequence>
<evidence type="ECO:0000256" key="12">
    <source>
        <dbReference type="ARBA" id="ARBA00051722"/>
    </source>
</evidence>
<comment type="catalytic activity">
    <reaction evidence="11">
        <text>O-phospho-L-threonyl-[protein] + H2O = L-threonyl-[protein] + phosphate</text>
        <dbReference type="Rhea" id="RHEA:47004"/>
        <dbReference type="Rhea" id="RHEA-COMP:11060"/>
        <dbReference type="Rhea" id="RHEA-COMP:11605"/>
        <dbReference type="ChEBI" id="CHEBI:15377"/>
        <dbReference type="ChEBI" id="CHEBI:30013"/>
        <dbReference type="ChEBI" id="CHEBI:43474"/>
        <dbReference type="ChEBI" id="CHEBI:61977"/>
        <dbReference type="EC" id="3.1.3.16"/>
    </reaction>
</comment>
<evidence type="ECO:0000256" key="15">
    <source>
        <dbReference type="PIRSR" id="PIRSR000941-50"/>
    </source>
</evidence>
<keyword evidence="19" id="KW-1185">Reference proteome</keyword>
<dbReference type="GO" id="GO:0008270">
    <property type="term" value="F:zinc ion binding"/>
    <property type="evidence" value="ECO:0007669"/>
    <property type="project" value="Ensembl"/>
</dbReference>
<dbReference type="OMA" id="MWKITEN"/>
<dbReference type="InterPro" id="IPR029021">
    <property type="entry name" value="Prot-tyrosine_phosphatase-like"/>
</dbReference>
<keyword evidence="8" id="KW-0904">Protein phosphatase</keyword>
<dbReference type="EC" id="3.1.3.48" evidence="4"/>
<evidence type="ECO:0000256" key="13">
    <source>
        <dbReference type="ARBA" id="ARBA00059753"/>
    </source>
</evidence>
<evidence type="ECO:0000256" key="7">
    <source>
        <dbReference type="ARBA" id="ARBA00022801"/>
    </source>
</evidence>
<organism evidence="18 19">
    <name type="scientific">Rhinopithecus bieti</name>
    <name type="common">Black snub-nosed monkey</name>
    <name type="synonym">Pygathrix bieti</name>
    <dbReference type="NCBI Taxonomy" id="61621"/>
    <lineage>
        <taxon>Eukaryota</taxon>
        <taxon>Metazoa</taxon>
        <taxon>Chordata</taxon>
        <taxon>Craniata</taxon>
        <taxon>Vertebrata</taxon>
        <taxon>Euteleostomi</taxon>
        <taxon>Mammalia</taxon>
        <taxon>Eutheria</taxon>
        <taxon>Euarchontoglires</taxon>
        <taxon>Primates</taxon>
        <taxon>Haplorrhini</taxon>
        <taxon>Catarrhini</taxon>
        <taxon>Cercopithecidae</taxon>
        <taxon>Colobinae</taxon>
        <taxon>Rhinopithecus</taxon>
    </lineage>
</organism>
<dbReference type="Proteomes" id="UP000233180">
    <property type="component" value="Unassembled WGS sequence"/>
</dbReference>
<dbReference type="GeneTree" id="ENSGT00930000151041"/>
<dbReference type="AlphaFoldDB" id="A0A2K6MUS0"/>
<dbReference type="PANTHER" id="PTHR45848:SF4">
    <property type="entry name" value="DUAL SPECIFICITY PROTEIN PHOSPHATASE 12"/>
    <property type="match status" value="1"/>
</dbReference>
<accession>A0A2K6MUS0</accession>
<dbReference type="GO" id="GO:0004722">
    <property type="term" value="F:protein serine/threonine phosphatase activity"/>
    <property type="evidence" value="ECO:0007669"/>
    <property type="project" value="UniProtKB-EC"/>
</dbReference>
<keyword evidence="7" id="KW-0378">Hydrolase</keyword>
<feature type="domain" description="Tyrosine specific protein phosphatases" evidence="17">
    <location>
        <begin position="88"/>
        <end position="150"/>
    </location>
</feature>
<comment type="function">
    <text evidence="13">Dual specificity phosphatase; can dephosphorylate both phosphotyrosine and phosphoserine or phosphothreonine residues. Can dephosphorylate glucokinase (in vitro). Has phosphatase activity with the synthetic substrate 6,8-difluoro-4-methylumbelliferyl phosphate and other in vitro substrates.</text>
</comment>
<evidence type="ECO:0000256" key="3">
    <source>
        <dbReference type="ARBA" id="ARBA00008601"/>
    </source>
</evidence>
<evidence type="ECO:0000256" key="4">
    <source>
        <dbReference type="ARBA" id="ARBA00013064"/>
    </source>
</evidence>
<evidence type="ECO:0000256" key="5">
    <source>
        <dbReference type="ARBA" id="ARBA00013081"/>
    </source>
</evidence>
<evidence type="ECO:0000256" key="14">
    <source>
        <dbReference type="ARBA" id="ARBA00068797"/>
    </source>
</evidence>
<dbReference type="PIRSF" id="PIRSF000941">
    <property type="entry name" value="DUSP12"/>
    <property type="match status" value="1"/>
</dbReference>
<evidence type="ECO:0000256" key="6">
    <source>
        <dbReference type="ARBA" id="ARBA00022490"/>
    </source>
</evidence>
<protein>
    <recommendedName>
        <fullName evidence="14">Dual specificity protein phosphatase 12</fullName>
        <ecNumber evidence="5">3.1.3.16</ecNumber>
        <ecNumber evidence="4">3.1.3.48</ecNumber>
    </recommendedName>
</protein>
<dbReference type="EC" id="3.1.3.16" evidence="5"/>
<evidence type="ECO:0000259" key="16">
    <source>
        <dbReference type="PROSITE" id="PS50054"/>
    </source>
</evidence>
<evidence type="ECO:0000256" key="8">
    <source>
        <dbReference type="ARBA" id="ARBA00022912"/>
    </source>
</evidence>
<evidence type="ECO:0000313" key="18">
    <source>
        <dbReference type="Ensembl" id="ENSRBIP00000039503.1"/>
    </source>
</evidence>
<dbReference type="STRING" id="61621.ENSRBIP00000039503"/>
<evidence type="ECO:0000256" key="2">
    <source>
        <dbReference type="ARBA" id="ARBA00004496"/>
    </source>
</evidence>
<dbReference type="PROSITE" id="PS50054">
    <property type="entry name" value="TYR_PHOSPHATASE_DUAL"/>
    <property type="match status" value="1"/>
</dbReference>
<proteinExistence type="inferred from homology"/>
<evidence type="ECO:0000256" key="9">
    <source>
        <dbReference type="ARBA" id="ARBA00023242"/>
    </source>
</evidence>
<dbReference type="InterPro" id="IPR016278">
    <property type="entry name" value="DUSP12"/>
</dbReference>
<dbReference type="Gene3D" id="3.90.190.10">
    <property type="entry name" value="Protein tyrosine phosphatase superfamily"/>
    <property type="match status" value="1"/>
</dbReference>
<evidence type="ECO:0000259" key="17">
    <source>
        <dbReference type="PROSITE" id="PS50056"/>
    </source>
</evidence>
<evidence type="ECO:0000256" key="10">
    <source>
        <dbReference type="ARBA" id="ARBA00047761"/>
    </source>
</evidence>
<reference evidence="18" key="2">
    <citation type="submission" date="2025-08" db="UniProtKB">
        <authorList>
            <consortium name="Ensembl"/>
        </authorList>
    </citation>
    <scope>IDENTIFICATION</scope>
</reference>
<dbReference type="PANTHER" id="PTHR45848">
    <property type="entry name" value="DUAL SPECIFICITY PROTEIN PHOSPHATASE 12 FAMILY MEMBER"/>
    <property type="match status" value="1"/>
</dbReference>
<dbReference type="GO" id="GO:0008138">
    <property type="term" value="F:protein tyrosine/serine/threonine phosphatase activity"/>
    <property type="evidence" value="ECO:0007669"/>
    <property type="project" value="Ensembl"/>
</dbReference>
<dbReference type="Ensembl" id="ENSRBIT00000063529.1">
    <property type="protein sequence ID" value="ENSRBIP00000039503.1"/>
    <property type="gene ID" value="ENSRBIG00000043204.1"/>
</dbReference>
<feature type="active site" description="Phosphocysteine intermediate" evidence="15">
    <location>
        <position position="115"/>
    </location>
</feature>
<dbReference type="FunFam" id="3.90.190.10:FF:000056">
    <property type="entry name" value="Dual specificity phosphatase 12"/>
    <property type="match status" value="1"/>
</dbReference>
<reference evidence="18" key="3">
    <citation type="submission" date="2025-09" db="UniProtKB">
        <authorList>
            <consortium name="Ensembl"/>
        </authorList>
    </citation>
    <scope>IDENTIFICATION</scope>
</reference>
<comment type="similarity">
    <text evidence="3">Belongs to the protein-tyrosine phosphatase family. Non-receptor class dual specificity subfamily.</text>
</comment>
<dbReference type="InterPro" id="IPR020422">
    <property type="entry name" value="TYR_PHOSPHATASE_DUAL_dom"/>
</dbReference>